<dbReference type="InterPro" id="IPR013096">
    <property type="entry name" value="Cupin_2"/>
</dbReference>
<feature type="domain" description="Cupin type-2" evidence="2">
    <location>
        <begin position="49"/>
        <end position="118"/>
    </location>
</feature>
<dbReference type="SUPFAM" id="SSF51182">
    <property type="entry name" value="RmlC-like cupins"/>
    <property type="match status" value="1"/>
</dbReference>
<evidence type="ECO:0000259" key="2">
    <source>
        <dbReference type="Pfam" id="PF07883"/>
    </source>
</evidence>
<organism evidence="3 4">
    <name type="scientific">Inhella proteolytica</name>
    <dbReference type="NCBI Taxonomy" id="2795029"/>
    <lineage>
        <taxon>Bacteria</taxon>
        <taxon>Pseudomonadati</taxon>
        <taxon>Pseudomonadota</taxon>
        <taxon>Betaproteobacteria</taxon>
        <taxon>Burkholderiales</taxon>
        <taxon>Sphaerotilaceae</taxon>
        <taxon>Inhella</taxon>
    </lineage>
</organism>
<sequence length="157" mass="17175">MHTPPELLRAAAIAAMPAQTKTHLLNPNAVRSAKALGAATGLKHLGIHLMTVQPGHAATEYHRHHYEEQCFYVLAGQGEVWIDEQPYAVGVGDFVGLPARGAAHTLLNTGSEPLVFLAARQMLAQDVCDYPRQRQRLYMDGDEEVLVAYEQIRPAPG</sequence>
<reference evidence="3" key="1">
    <citation type="submission" date="2020-12" db="EMBL/GenBank/DDBJ databases">
        <title>The genome sequence of Inhella sp. 1Y17.</title>
        <authorList>
            <person name="Liu Y."/>
        </authorList>
    </citation>
    <scope>NUCLEOTIDE SEQUENCE</scope>
    <source>
        <strain evidence="3">1Y17</strain>
    </source>
</reference>
<dbReference type="RefSeq" id="WP_198112063.1">
    <property type="nucleotide sequence ID" value="NZ_JAEDAK010000011.1"/>
</dbReference>
<gene>
    <name evidence="3" type="ORF">I7X39_15480</name>
</gene>
<name>A0A931J4U7_9BURK</name>
<protein>
    <submittedName>
        <fullName evidence="3">Cupin domain-containing protein</fullName>
    </submittedName>
</protein>
<evidence type="ECO:0000313" key="4">
    <source>
        <dbReference type="Proteomes" id="UP000613266"/>
    </source>
</evidence>
<proteinExistence type="predicted"/>
<comment type="caution">
    <text evidence="3">The sequence shown here is derived from an EMBL/GenBank/DDBJ whole genome shotgun (WGS) entry which is preliminary data.</text>
</comment>
<dbReference type="Gene3D" id="2.60.120.10">
    <property type="entry name" value="Jelly Rolls"/>
    <property type="match status" value="1"/>
</dbReference>
<dbReference type="InterPro" id="IPR014710">
    <property type="entry name" value="RmlC-like_jellyroll"/>
</dbReference>
<dbReference type="Proteomes" id="UP000613266">
    <property type="component" value="Unassembled WGS sequence"/>
</dbReference>
<keyword evidence="4" id="KW-1185">Reference proteome</keyword>
<dbReference type="PANTHER" id="PTHR35848">
    <property type="entry name" value="OXALATE-BINDING PROTEIN"/>
    <property type="match status" value="1"/>
</dbReference>
<dbReference type="PANTHER" id="PTHR35848:SF6">
    <property type="entry name" value="CUPIN TYPE-2 DOMAIN-CONTAINING PROTEIN"/>
    <property type="match status" value="1"/>
</dbReference>
<dbReference type="CDD" id="cd02224">
    <property type="entry name" value="cupin_SPO2919-like"/>
    <property type="match status" value="1"/>
</dbReference>
<dbReference type="AlphaFoldDB" id="A0A931J4U7"/>
<dbReference type="InterPro" id="IPR011051">
    <property type="entry name" value="RmlC_Cupin_sf"/>
</dbReference>
<accession>A0A931J4U7</accession>
<dbReference type="GO" id="GO:0046872">
    <property type="term" value="F:metal ion binding"/>
    <property type="evidence" value="ECO:0007669"/>
    <property type="project" value="UniProtKB-KW"/>
</dbReference>
<dbReference type="EMBL" id="JAEDAK010000011">
    <property type="protein sequence ID" value="MBH9578291.1"/>
    <property type="molecule type" value="Genomic_DNA"/>
</dbReference>
<evidence type="ECO:0000256" key="1">
    <source>
        <dbReference type="ARBA" id="ARBA00022723"/>
    </source>
</evidence>
<evidence type="ECO:0000313" key="3">
    <source>
        <dbReference type="EMBL" id="MBH9578291.1"/>
    </source>
</evidence>
<dbReference type="Pfam" id="PF07883">
    <property type="entry name" value="Cupin_2"/>
    <property type="match status" value="1"/>
</dbReference>
<keyword evidence="1" id="KW-0479">Metal-binding</keyword>
<dbReference type="InterPro" id="IPR051610">
    <property type="entry name" value="GPI/OXD"/>
</dbReference>